<reference evidence="1" key="1">
    <citation type="submission" date="2016-08" db="EMBL/GenBank/DDBJ databases">
        <authorList>
            <person name="Ngugi D.K."/>
            <person name="Miyake S."/>
            <person name="Stingl U."/>
        </authorList>
    </citation>
    <scope>NUCLEOTIDE SEQUENCE</scope>
    <source>
        <strain evidence="1">SCG-D08WGA-EpuloA1</strain>
    </source>
</reference>
<protein>
    <submittedName>
        <fullName evidence="1">RNase adaptor protein RapZ</fullName>
    </submittedName>
</protein>
<comment type="caution">
    <text evidence="1">The sequence shown here is derived from an EMBL/GenBank/DDBJ whole genome shotgun (WGS) entry which is preliminary data.</text>
</comment>
<proteinExistence type="predicted"/>
<gene>
    <name evidence="1" type="ORF">AN640_06560</name>
</gene>
<evidence type="ECO:0000313" key="2">
    <source>
        <dbReference type="Proteomes" id="UP000188637"/>
    </source>
</evidence>
<sequence length="290" mass="33652">MQFIIVTGMSGAGKSTAIKHFEDMGYYCIDNLPPALIPNFIDLIKDKQNTYDKVVLGIDIRGGILFNELFNSLNNLINQQHEYQILFFDCQDDMLIKRYKETRRAHPISKNERIYEGISQERKMLEHVKQGAHYIIDTTYTLPRDVKEALYSMYMEKSEFKNLMVTILIFGFKYGVPIDSDLVFDVRFIPNPFYDINLRPLTGNDQSVQDYVLQFDITNEFISKLTDMMEFLLPNYMKEGKNQLVIGIGCTGGKHRSVVIGNILSNFLKENGYIVNIDYRDIDKDNKRGK</sequence>
<evidence type="ECO:0000313" key="1">
    <source>
        <dbReference type="EMBL" id="ONI43254.1"/>
    </source>
</evidence>
<accession>A0ACC8XHF4</accession>
<organism evidence="1 2">
    <name type="scientific">Candidatus Epulonipiscium fishelsonii</name>
    <dbReference type="NCBI Taxonomy" id="77094"/>
    <lineage>
        <taxon>Bacteria</taxon>
        <taxon>Bacillati</taxon>
        <taxon>Bacillota</taxon>
        <taxon>Clostridia</taxon>
        <taxon>Lachnospirales</taxon>
        <taxon>Lachnospiraceae</taxon>
        <taxon>Candidatus Epulonipiscium</taxon>
    </lineage>
</organism>
<dbReference type="EMBL" id="LJHD01000154">
    <property type="protein sequence ID" value="ONI43254.1"/>
    <property type="molecule type" value="Genomic_DNA"/>
</dbReference>
<keyword evidence="2" id="KW-1185">Reference proteome</keyword>
<dbReference type="Proteomes" id="UP000188637">
    <property type="component" value="Unassembled WGS sequence"/>
</dbReference>
<name>A0ACC8XHF4_9FIRM</name>